<keyword evidence="1" id="KW-0479">Metal-binding</keyword>
<reference evidence="5" key="2">
    <citation type="submission" date="2015-01" db="EMBL/GenBank/DDBJ databases">
        <title>Evolutionary Origins and Diversification of the Mycorrhizal Mutualists.</title>
        <authorList>
            <consortium name="DOE Joint Genome Institute"/>
            <consortium name="Mycorrhizal Genomics Consortium"/>
            <person name="Kohler A."/>
            <person name="Kuo A."/>
            <person name="Nagy L.G."/>
            <person name="Floudas D."/>
            <person name="Copeland A."/>
            <person name="Barry K.W."/>
            <person name="Cichocki N."/>
            <person name="Veneault-Fourrey C."/>
            <person name="LaButti K."/>
            <person name="Lindquist E.A."/>
            <person name="Lipzen A."/>
            <person name="Lundell T."/>
            <person name="Morin E."/>
            <person name="Murat C."/>
            <person name="Riley R."/>
            <person name="Ohm R."/>
            <person name="Sun H."/>
            <person name="Tunlid A."/>
            <person name="Henrissat B."/>
            <person name="Grigoriev I.V."/>
            <person name="Hibbett D.S."/>
            <person name="Martin F."/>
        </authorList>
    </citation>
    <scope>NUCLEOTIDE SEQUENCE [LARGE SCALE GENOMIC DNA]</scope>
    <source>
        <strain evidence="5">MUT 4182</strain>
    </source>
</reference>
<dbReference type="Proteomes" id="UP000054248">
    <property type="component" value="Unassembled WGS sequence"/>
</dbReference>
<dbReference type="PROSITE" id="PS50089">
    <property type="entry name" value="ZF_RING_2"/>
    <property type="match status" value="1"/>
</dbReference>
<evidence type="ECO:0000256" key="2">
    <source>
        <dbReference type="SAM" id="MobiDB-lite"/>
    </source>
</evidence>
<evidence type="ECO:0000313" key="4">
    <source>
        <dbReference type="EMBL" id="KIO31097.1"/>
    </source>
</evidence>
<name>A0A0C3MBH1_9AGAM</name>
<evidence type="ECO:0000259" key="3">
    <source>
        <dbReference type="PROSITE" id="PS50089"/>
    </source>
</evidence>
<dbReference type="HOGENOM" id="CLU_811803_0_0_1"/>
<dbReference type="InterPro" id="IPR001841">
    <property type="entry name" value="Znf_RING"/>
</dbReference>
<feature type="compositionally biased region" description="Polar residues" evidence="2">
    <location>
        <begin position="149"/>
        <end position="166"/>
    </location>
</feature>
<sequence>MECIQCPSCRQTFNSSTAQAHCFPCGYLLCLACIRSLKTVGCPIKCSLPLHYELPRDYSPPEIPQLNVGLTRKVFVDFTPIVNLRQNELIEQKRIFDELYEAYERLLDNERARRDGETQALVNVVIAKLDELPSKIKPHLTPAEHVDAATSTDEASNTSHSTTWNSRGVRVNPSLPAASIPSQTPFQIQASTVPPQQLTSTNVPVSNASSSDQTDGSQQTQATAQGHGFGISSAQPGVAAEAEPPEDTASQPQSSTSSDMPPSPPSPVRLRPMTNAERNVPHPGAGTPSIGLQVPQSPISIQFLSGPAASTSPSAFVFRGSSAQGITAQNENGAGGIYDEEE</sequence>
<evidence type="ECO:0000256" key="1">
    <source>
        <dbReference type="PROSITE-ProRule" id="PRU00175"/>
    </source>
</evidence>
<protein>
    <recommendedName>
        <fullName evidence="3">RING-type domain-containing protein</fullName>
    </recommendedName>
</protein>
<reference evidence="4 5" key="1">
    <citation type="submission" date="2014-04" db="EMBL/GenBank/DDBJ databases">
        <authorList>
            <consortium name="DOE Joint Genome Institute"/>
            <person name="Kuo A."/>
            <person name="Girlanda M."/>
            <person name="Perotto S."/>
            <person name="Kohler A."/>
            <person name="Nagy L.G."/>
            <person name="Floudas D."/>
            <person name="Copeland A."/>
            <person name="Barry K.W."/>
            <person name="Cichocki N."/>
            <person name="Veneault-Fourrey C."/>
            <person name="LaButti K."/>
            <person name="Lindquist E.A."/>
            <person name="Lipzen A."/>
            <person name="Lundell T."/>
            <person name="Morin E."/>
            <person name="Murat C."/>
            <person name="Sun H."/>
            <person name="Tunlid A."/>
            <person name="Henrissat B."/>
            <person name="Grigoriev I.V."/>
            <person name="Hibbett D.S."/>
            <person name="Martin F."/>
            <person name="Nordberg H.P."/>
            <person name="Cantor M.N."/>
            <person name="Hua S.X."/>
        </authorList>
    </citation>
    <scope>NUCLEOTIDE SEQUENCE [LARGE SCALE GENOMIC DNA]</scope>
    <source>
        <strain evidence="4 5">MUT 4182</strain>
    </source>
</reference>
<evidence type="ECO:0000313" key="5">
    <source>
        <dbReference type="Proteomes" id="UP000054248"/>
    </source>
</evidence>
<feature type="compositionally biased region" description="Polar residues" evidence="2">
    <location>
        <begin position="196"/>
        <end position="207"/>
    </location>
</feature>
<feature type="compositionally biased region" description="Low complexity" evidence="2">
    <location>
        <begin position="250"/>
        <end position="260"/>
    </location>
</feature>
<keyword evidence="1" id="KW-0863">Zinc-finger</keyword>
<organism evidence="4 5">
    <name type="scientific">Tulasnella calospora MUT 4182</name>
    <dbReference type="NCBI Taxonomy" id="1051891"/>
    <lineage>
        <taxon>Eukaryota</taxon>
        <taxon>Fungi</taxon>
        <taxon>Dikarya</taxon>
        <taxon>Basidiomycota</taxon>
        <taxon>Agaricomycotina</taxon>
        <taxon>Agaricomycetes</taxon>
        <taxon>Cantharellales</taxon>
        <taxon>Tulasnellaceae</taxon>
        <taxon>Tulasnella</taxon>
    </lineage>
</organism>
<proteinExistence type="predicted"/>
<accession>A0A0C3MBH1</accession>
<dbReference type="GO" id="GO:0008270">
    <property type="term" value="F:zinc ion binding"/>
    <property type="evidence" value="ECO:0007669"/>
    <property type="project" value="UniProtKB-KW"/>
</dbReference>
<keyword evidence="5" id="KW-1185">Reference proteome</keyword>
<dbReference type="EMBL" id="KN822966">
    <property type="protein sequence ID" value="KIO31097.1"/>
    <property type="molecule type" value="Genomic_DNA"/>
</dbReference>
<gene>
    <name evidence="4" type="ORF">M407DRAFT_221628</name>
</gene>
<dbReference type="AlphaFoldDB" id="A0A0C3MBH1"/>
<feature type="compositionally biased region" description="Low complexity" evidence="2">
    <location>
        <begin position="208"/>
        <end position="226"/>
    </location>
</feature>
<feature type="region of interest" description="Disordered" evidence="2">
    <location>
        <begin position="196"/>
        <end position="293"/>
    </location>
</feature>
<feature type="region of interest" description="Disordered" evidence="2">
    <location>
        <begin position="145"/>
        <end position="181"/>
    </location>
</feature>
<keyword evidence="1" id="KW-0862">Zinc</keyword>
<dbReference type="OrthoDB" id="10574924at2759"/>
<feature type="domain" description="RING-type" evidence="3">
    <location>
        <begin position="6"/>
        <end position="44"/>
    </location>
</feature>